<sequence length="64" mass="7872">MRYSKLRYLMWARNPLDCIKIYGNLMSPPELKTYLRGMRLDYNYDAVQPPREWNCGHLFLHFFQ</sequence>
<protein>
    <submittedName>
        <fullName evidence="1">Uncharacterized protein</fullName>
    </submittedName>
</protein>
<comment type="caution">
    <text evidence="1">The sequence shown here is derived from an EMBL/GenBank/DDBJ whole genome shotgun (WGS) entry which is preliminary data.</text>
</comment>
<keyword evidence="2" id="KW-1185">Reference proteome</keyword>
<accession>A0ABQ9HNG7</accession>
<gene>
    <name evidence="1" type="ORF">PR048_012094</name>
</gene>
<evidence type="ECO:0000313" key="1">
    <source>
        <dbReference type="EMBL" id="KAJ8885888.1"/>
    </source>
</evidence>
<evidence type="ECO:0000313" key="2">
    <source>
        <dbReference type="Proteomes" id="UP001159363"/>
    </source>
</evidence>
<dbReference type="EMBL" id="JARBHB010000004">
    <property type="protein sequence ID" value="KAJ8885888.1"/>
    <property type="molecule type" value="Genomic_DNA"/>
</dbReference>
<name>A0ABQ9HNG7_9NEOP</name>
<proteinExistence type="predicted"/>
<dbReference type="Proteomes" id="UP001159363">
    <property type="component" value="Chromosome X"/>
</dbReference>
<feature type="non-terminal residue" evidence="1">
    <location>
        <position position="64"/>
    </location>
</feature>
<organism evidence="1 2">
    <name type="scientific">Dryococelus australis</name>
    <dbReference type="NCBI Taxonomy" id="614101"/>
    <lineage>
        <taxon>Eukaryota</taxon>
        <taxon>Metazoa</taxon>
        <taxon>Ecdysozoa</taxon>
        <taxon>Arthropoda</taxon>
        <taxon>Hexapoda</taxon>
        <taxon>Insecta</taxon>
        <taxon>Pterygota</taxon>
        <taxon>Neoptera</taxon>
        <taxon>Polyneoptera</taxon>
        <taxon>Phasmatodea</taxon>
        <taxon>Verophasmatodea</taxon>
        <taxon>Anareolatae</taxon>
        <taxon>Phasmatidae</taxon>
        <taxon>Eurycanthinae</taxon>
        <taxon>Dryococelus</taxon>
    </lineage>
</organism>
<reference evidence="1 2" key="1">
    <citation type="submission" date="2023-02" db="EMBL/GenBank/DDBJ databases">
        <title>LHISI_Scaffold_Assembly.</title>
        <authorList>
            <person name="Stuart O.P."/>
            <person name="Cleave R."/>
            <person name="Magrath M.J.L."/>
            <person name="Mikheyev A.S."/>
        </authorList>
    </citation>
    <scope>NUCLEOTIDE SEQUENCE [LARGE SCALE GENOMIC DNA]</scope>
    <source>
        <strain evidence="1">Daus_M_001</strain>
        <tissue evidence="1">Leg muscle</tissue>
    </source>
</reference>